<dbReference type="RefSeq" id="WP_051213336.1">
    <property type="nucleotide sequence ID" value="NZ_CP021330.1"/>
</dbReference>
<dbReference type="KEGG" id="mmyr:MXMO3_03113"/>
<dbReference type="Proteomes" id="UP000258927">
    <property type="component" value="Chromosome"/>
</dbReference>
<dbReference type="STRING" id="1122213.GCA_000423365_00806"/>
<feature type="domain" description="Pilus formation protein N-terminal" evidence="2">
    <location>
        <begin position="39"/>
        <end position="107"/>
    </location>
</feature>
<evidence type="ECO:0000259" key="2">
    <source>
        <dbReference type="Pfam" id="PF13629"/>
    </source>
</evidence>
<keyword evidence="4" id="KW-1185">Reference proteome</keyword>
<feature type="chain" id="PRO_5015315599" description="Pilus formation protein N-terminal domain-containing protein" evidence="1">
    <location>
        <begin position="35"/>
        <end position="160"/>
    </location>
</feature>
<dbReference type="EMBL" id="CP021330">
    <property type="protein sequence ID" value="AVX05619.1"/>
    <property type="molecule type" value="Genomic_DNA"/>
</dbReference>
<name>A0A2R4MI91_9HYPH</name>
<keyword evidence="1" id="KW-0732">Signal</keyword>
<sequence length="160" mass="16421">MLGKRVLKVLHTWTAVGAVVAGLLAFTGTGAAIAADPQGQVDVQVNMARILRLPSAASTIVIGNPAIADATIQDPETIVLTGKTFGHTNLIALDAVGNPIADLKVEVVAQQDNVVLVYNGIARNTVSCTPECGPALMMGDDVDYLGKVAGSKSIVESASE</sequence>
<gene>
    <name evidence="3" type="ORF">MXMO3_03113</name>
</gene>
<evidence type="ECO:0000313" key="3">
    <source>
        <dbReference type="EMBL" id="AVX05619.1"/>
    </source>
</evidence>
<organism evidence="3 4">
    <name type="scientific">Maritalea myrionectae</name>
    <dbReference type="NCBI Taxonomy" id="454601"/>
    <lineage>
        <taxon>Bacteria</taxon>
        <taxon>Pseudomonadati</taxon>
        <taxon>Pseudomonadota</taxon>
        <taxon>Alphaproteobacteria</taxon>
        <taxon>Hyphomicrobiales</taxon>
        <taxon>Devosiaceae</taxon>
        <taxon>Maritalea</taxon>
    </lineage>
</organism>
<protein>
    <recommendedName>
        <fullName evidence="2">Pilus formation protein N-terminal domain-containing protein</fullName>
    </recommendedName>
</protein>
<dbReference type="InterPro" id="IPR032789">
    <property type="entry name" value="T2SS-T3SS_pil_N"/>
</dbReference>
<accession>A0A2R4MI91</accession>
<dbReference type="AlphaFoldDB" id="A0A2R4MI91"/>
<evidence type="ECO:0000256" key="1">
    <source>
        <dbReference type="SAM" id="SignalP"/>
    </source>
</evidence>
<dbReference type="Pfam" id="PF13629">
    <property type="entry name" value="T2SS-T3SS_pil_N"/>
    <property type="match status" value="1"/>
</dbReference>
<reference evidence="3 4" key="1">
    <citation type="submission" date="2017-05" db="EMBL/GenBank/DDBJ databases">
        <title>Genome Analysis of Maritalea myrionectae HL2708#5.</title>
        <authorList>
            <consortium name="Cotde Inc.-PKNU"/>
            <person name="Jang D."/>
            <person name="Oh H.-M."/>
        </authorList>
    </citation>
    <scope>NUCLEOTIDE SEQUENCE [LARGE SCALE GENOMIC DNA]</scope>
    <source>
        <strain evidence="3 4">HL2708#5</strain>
    </source>
</reference>
<evidence type="ECO:0000313" key="4">
    <source>
        <dbReference type="Proteomes" id="UP000258927"/>
    </source>
</evidence>
<proteinExistence type="predicted"/>
<feature type="signal peptide" evidence="1">
    <location>
        <begin position="1"/>
        <end position="34"/>
    </location>
</feature>